<evidence type="ECO:0000313" key="3">
    <source>
        <dbReference type="EMBL" id="MUI34840.1"/>
    </source>
</evidence>
<sequence length="241" mass="27019">MSFPLRPLTRWLLPPPACLLCAARSDQPPRPLCRACAADLPWSRQQCRRCALPLPLDGQVCGECLRRPPAYEQAIAPWRYAFPLDSLINRFKHQAAWPLGRLLGELLAEHLRQRYAEGLPRPARLLPVPLAPRRERRRGFNQAQQLAERLAGELDLRSDPHSLRRVLDTPAQQGLDATVRRRNLRHAFALAPASDVRGLHLALVDDVLTTGATAECLSRLLRRAGAARVDVYCLARTPKPG</sequence>
<name>A0A0C6F214_PSEAI</name>
<organism evidence="3 4">
    <name type="scientific">Pseudomonas aeruginosa</name>
    <dbReference type="NCBI Taxonomy" id="287"/>
    <lineage>
        <taxon>Bacteria</taxon>
        <taxon>Pseudomonadati</taxon>
        <taxon>Pseudomonadota</taxon>
        <taxon>Gammaproteobacteria</taxon>
        <taxon>Pseudomonadales</taxon>
        <taxon>Pseudomonadaceae</taxon>
        <taxon>Pseudomonas</taxon>
    </lineage>
</organism>
<dbReference type="SUPFAM" id="SSF53271">
    <property type="entry name" value="PRTase-like"/>
    <property type="match status" value="1"/>
</dbReference>
<dbReference type="Gene3D" id="3.40.50.2020">
    <property type="match status" value="1"/>
</dbReference>
<evidence type="ECO:0000256" key="1">
    <source>
        <dbReference type="ARBA" id="ARBA00008007"/>
    </source>
</evidence>
<dbReference type="CDD" id="cd06223">
    <property type="entry name" value="PRTases_typeI"/>
    <property type="match status" value="1"/>
</dbReference>
<dbReference type="InterPro" id="IPR051910">
    <property type="entry name" value="ComF/GntX_DNA_util-trans"/>
</dbReference>
<gene>
    <name evidence="3" type="ORF">GNQ48_07470</name>
</gene>
<feature type="domain" description="Double zinc ribbon" evidence="2">
    <location>
        <begin position="9"/>
        <end position="65"/>
    </location>
</feature>
<dbReference type="RefSeq" id="WP_004365178.1">
    <property type="nucleotide sequence ID" value="NZ_AP014651.1"/>
</dbReference>
<dbReference type="AlphaFoldDB" id="A0A0C6F214"/>
<dbReference type="InterPro" id="IPR000836">
    <property type="entry name" value="PRTase_dom"/>
</dbReference>
<dbReference type="EMBL" id="WOAD01000004">
    <property type="protein sequence ID" value="MUI34840.1"/>
    <property type="molecule type" value="Genomic_DNA"/>
</dbReference>
<proteinExistence type="inferred from homology"/>
<reference evidence="3 4" key="1">
    <citation type="submission" date="2019-11" db="EMBL/GenBank/DDBJ databases">
        <title>Genomes of ocular Pseudomonas aeruginosa isolates.</title>
        <authorList>
            <person name="Khan M."/>
            <person name="Rice S.A."/>
            <person name="Willcox M.D.P."/>
            <person name="Stapleton F."/>
        </authorList>
    </citation>
    <scope>NUCLEOTIDE SEQUENCE [LARGE SCALE GENOMIC DNA]</scope>
    <source>
        <strain evidence="3 4">PA221</strain>
    </source>
</reference>
<dbReference type="PANTHER" id="PTHR47505">
    <property type="entry name" value="DNA UTILIZATION PROTEIN YHGH"/>
    <property type="match status" value="1"/>
</dbReference>
<dbReference type="Pfam" id="PF18912">
    <property type="entry name" value="DZR_2"/>
    <property type="match status" value="1"/>
</dbReference>
<dbReference type="PANTHER" id="PTHR47505:SF1">
    <property type="entry name" value="DNA UTILIZATION PROTEIN YHGH"/>
    <property type="match status" value="1"/>
</dbReference>
<comment type="caution">
    <text evidence="3">The sequence shown here is derived from an EMBL/GenBank/DDBJ whole genome shotgun (WGS) entry which is preliminary data.</text>
</comment>
<protein>
    <submittedName>
        <fullName evidence="3">ComF family protein</fullName>
    </submittedName>
</protein>
<comment type="similarity">
    <text evidence="1">Belongs to the ComF/GntX family.</text>
</comment>
<dbReference type="Proteomes" id="UP000433532">
    <property type="component" value="Unassembled WGS sequence"/>
</dbReference>
<accession>A0A0C6F214</accession>
<dbReference type="InterPro" id="IPR029057">
    <property type="entry name" value="PRTase-like"/>
</dbReference>
<evidence type="ECO:0000259" key="2">
    <source>
        <dbReference type="Pfam" id="PF18912"/>
    </source>
</evidence>
<dbReference type="InterPro" id="IPR044005">
    <property type="entry name" value="DZR_2"/>
</dbReference>
<evidence type="ECO:0000313" key="4">
    <source>
        <dbReference type="Proteomes" id="UP000433532"/>
    </source>
</evidence>